<dbReference type="Pfam" id="PF00254">
    <property type="entry name" value="FKBP_C"/>
    <property type="match status" value="1"/>
</dbReference>
<evidence type="ECO:0000256" key="2">
    <source>
        <dbReference type="ARBA" id="ARBA00013194"/>
    </source>
</evidence>
<dbReference type="PANTHER" id="PTHR43811:SF19">
    <property type="entry name" value="39 KDA FK506-BINDING NUCLEAR PROTEIN"/>
    <property type="match status" value="1"/>
</dbReference>
<comment type="caution">
    <text evidence="8">The sequence shown here is derived from an EMBL/GenBank/DDBJ whole genome shotgun (WGS) entry which is preliminary data.</text>
</comment>
<evidence type="ECO:0000313" key="8">
    <source>
        <dbReference type="EMBL" id="EWM29325.1"/>
    </source>
</evidence>
<dbReference type="AlphaFoldDB" id="W7TQC7"/>
<keyword evidence="4 5" id="KW-0413">Isomerase</keyword>
<dbReference type="PANTHER" id="PTHR43811">
    <property type="entry name" value="FKBP-TYPE PEPTIDYL-PROLYL CIS-TRANS ISOMERASE FKPA"/>
    <property type="match status" value="1"/>
</dbReference>
<feature type="domain" description="PPIase FKBP-type" evidence="7">
    <location>
        <begin position="184"/>
        <end position="296"/>
    </location>
</feature>
<gene>
    <name evidence="8" type="ORF">Naga_100136g6</name>
</gene>
<keyword evidence="3 5" id="KW-0697">Rotamase</keyword>
<dbReference type="EC" id="5.2.1.8" evidence="2 5"/>
<evidence type="ECO:0000256" key="6">
    <source>
        <dbReference type="SAM" id="MobiDB-lite"/>
    </source>
</evidence>
<evidence type="ECO:0000256" key="4">
    <source>
        <dbReference type="ARBA" id="ARBA00023235"/>
    </source>
</evidence>
<evidence type="ECO:0000256" key="3">
    <source>
        <dbReference type="ARBA" id="ARBA00023110"/>
    </source>
</evidence>
<dbReference type="InterPro" id="IPR001179">
    <property type="entry name" value="PPIase_FKBP_dom"/>
</dbReference>
<dbReference type="Gene3D" id="3.10.50.40">
    <property type="match status" value="1"/>
</dbReference>
<comment type="catalytic activity">
    <reaction evidence="1 5">
        <text>[protein]-peptidylproline (omega=180) = [protein]-peptidylproline (omega=0)</text>
        <dbReference type="Rhea" id="RHEA:16237"/>
        <dbReference type="Rhea" id="RHEA-COMP:10747"/>
        <dbReference type="Rhea" id="RHEA-COMP:10748"/>
        <dbReference type="ChEBI" id="CHEBI:83833"/>
        <dbReference type="ChEBI" id="CHEBI:83834"/>
        <dbReference type="EC" id="5.2.1.8"/>
    </reaction>
</comment>
<organism evidence="8 9">
    <name type="scientific">Nannochloropsis gaditana</name>
    <dbReference type="NCBI Taxonomy" id="72520"/>
    <lineage>
        <taxon>Eukaryota</taxon>
        <taxon>Sar</taxon>
        <taxon>Stramenopiles</taxon>
        <taxon>Ochrophyta</taxon>
        <taxon>Eustigmatophyceae</taxon>
        <taxon>Eustigmatales</taxon>
        <taxon>Monodopsidaceae</taxon>
        <taxon>Nannochloropsis</taxon>
    </lineage>
</organism>
<dbReference type="PROSITE" id="PS50059">
    <property type="entry name" value="FKBP_PPIASE"/>
    <property type="match status" value="1"/>
</dbReference>
<accession>W7TQC7</accession>
<feature type="region of interest" description="Disordered" evidence="6">
    <location>
        <begin position="83"/>
        <end position="106"/>
    </location>
</feature>
<evidence type="ECO:0000256" key="1">
    <source>
        <dbReference type="ARBA" id="ARBA00000971"/>
    </source>
</evidence>
<protein>
    <recommendedName>
        <fullName evidence="2 5">peptidylprolyl isomerase</fullName>
        <ecNumber evidence="2 5">5.2.1.8</ecNumber>
    </recommendedName>
</protein>
<evidence type="ECO:0000259" key="7">
    <source>
        <dbReference type="PROSITE" id="PS50059"/>
    </source>
</evidence>
<evidence type="ECO:0000313" key="9">
    <source>
        <dbReference type="Proteomes" id="UP000019335"/>
    </source>
</evidence>
<sequence>MAPPGRYQKTCDRRRIPSHRLLLFVHSVVVVVLLSNRSAAFQHVNPPISIFERRKTTFPDGSGRFQAMSDDKTDFFNTSSCLHDSSSGPRAASLRSSHHNSFARIKGSQSTRGDFLRQGLLTAGGAAMGAFFSPDPDFPRRPRHAHAAANRVQDMDLPAVAFETKSGLRYYDVRKGEGMSPKWGQVAIIQYEGYVRASPFSKLVLFDDTYARKTPYLVKHGNGRVIRGLDEGIHSMKLGGLRRIVVPLELGYTKTGLGPLPPNAFRRKILVRELGKAEVNDPPGEIIYDVELVSLYDDEADLGYYDDLTFDPGYLQEGMAKSLQELRDKGVKVPSTKSFMTKPEILGSRRQEIELNGLPENMQ</sequence>
<reference evidence="8 9" key="1">
    <citation type="journal article" date="2014" name="Mol. Plant">
        <title>Chromosome Scale Genome Assembly and Transcriptome Profiling of Nannochloropsis gaditana in Nitrogen Depletion.</title>
        <authorList>
            <person name="Corteggiani Carpinelli E."/>
            <person name="Telatin A."/>
            <person name="Vitulo N."/>
            <person name="Forcato C."/>
            <person name="D'Angelo M."/>
            <person name="Schiavon R."/>
            <person name="Vezzi A."/>
            <person name="Giacometti G.M."/>
            <person name="Morosinotto T."/>
            <person name="Valle G."/>
        </authorList>
    </citation>
    <scope>NUCLEOTIDE SEQUENCE [LARGE SCALE GENOMIC DNA]</scope>
    <source>
        <strain evidence="8 9">B-31</strain>
    </source>
</reference>
<name>W7TQC7_9STRA</name>
<dbReference type="SUPFAM" id="SSF54534">
    <property type="entry name" value="FKBP-like"/>
    <property type="match status" value="1"/>
</dbReference>
<dbReference type="GO" id="GO:0003755">
    <property type="term" value="F:peptidyl-prolyl cis-trans isomerase activity"/>
    <property type="evidence" value="ECO:0007669"/>
    <property type="project" value="UniProtKB-KW"/>
</dbReference>
<evidence type="ECO:0000256" key="5">
    <source>
        <dbReference type="PROSITE-ProRule" id="PRU00277"/>
    </source>
</evidence>
<dbReference type="InterPro" id="IPR046357">
    <property type="entry name" value="PPIase_dom_sf"/>
</dbReference>
<dbReference type="EMBL" id="AZIL01000171">
    <property type="protein sequence ID" value="EWM29325.1"/>
    <property type="molecule type" value="Genomic_DNA"/>
</dbReference>
<proteinExistence type="predicted"/>
<dbReference type="Proteomes" id="UP000019335">
    <property type="component" value="Chromosome 3"/>
</dbReference>
<keyword evidence="9" id="KW-1185">Reference proteome</keyword>
<dbReference type="OrthoDB" id="1902587at2759"/>